<evidence type="ECO:0000313" key="2">
    <source>
        <dbReference type="EMBL" id="SFN29136.1"/>
    </source>
</evidence>
<organism evidence="2 3">
    <name type="scientific">Actinomadura madurae</name>
    <dbReference type="NCBI Taxonomy" id="1993"/>
    <lineage>
        <taxon>Bacteria</taxon>
        <taxon>Bacillati</taxon>
        <taxon>Actinomycetota</taxon>
        <taxon>Actinomycetes</taxon>
        <taxon>Streptosporangiales</taxon>
        <taxon>Thermomonosporaceae</taxon>
        <taxon>Actinomadura</taxon>
    </lineage>
</organism>
<dbReference type="RefSeq" id="WP_218163577.1">
    <property type="nucleotide sequence ID" value="NZ_FOVH01000001.1"/>
</dbReference>
<reference evidence="2 3" key="1">
    <citation type="submission" date="2016-10" db="EMBL/GenBank/DDBJ databases">
        <authorList>
            <person name="de Groot N.N."/>
        </authorList>
    </citation>
    <scope>NUCLEOTIDE SEQUENCE [LARGE SCALE GENOMIC DNA]</scope>
    <source>
        <strain evidence="2 3">DSM 43067</strain>
    </source>
</reference>
<dbReference type="InterPro" id="IPR007278">
    <property type="entry name" value="DUF397"/>
</dbReference>
<feature type="domain" description="DUF397" evidence="1">
    <location>
        <begin position="23"/>
        <end position="75"/>
    </location>
</feature>
<dbReference type="InParanoid" id="A0A1I4XTZ5"/>
<protein>
    <recommendedName>
        <fullName evidence="1">DUF397 domain-containing protein</fullName>
    </recommendedName>
</protein>
<dbReference type="AlphaFoldDB" id="A0A1I4XTZ5"/>
<evidence type="ECO:0000313" key="3">
    <source>
        <dbReference type="Proteomes" id="UP000183413"/>
    </source>
</evidence>
<dbReference type="STRING" id="1993.SAMN04489713_1011014"/>
<proteinExistence type="predicted"/>
<dbReference type="Proteomes" id="UP000183413">
    <property type="component" value="Unassembled WGS sequence"/>
</dbReference>
<sequence>MLWRKSSHSGGEGQECVEAAALWHKSSRSGGGGSECVEVAAMTGRGVALRDSKDVDGPMLSIAPSAWASLLADVKAGVFDSES</sequence>
<feature type="domain" description="DUF397" evidence="1">
    <location>
        <begin position="3"/>
        <end position="21"/>
    </location>
</feature>
<evidence type="ECO:0000259" key="1">
    <source>
        <dbReference type="Pfam" id="PF04149"/>
    </source>
</evidence>
<gene>
    <name evidence="2" type="ORF">SAMN04489713_1011014</name>
</gene>
<accession>A0A1I4XTZ5</accession>
<keyword evidence="3" id="KW-1185">Reference proteome</keyword>
<name>A0A1I4XTZ5_9ACTN</name>
<dbReference type="EMBL" id="FOVH01000001">
    <property type="protein sequence ID" value="SFN29136.1"/>
    <property type="molecule type" value="Genomic_DNA"/>
</dbReference>
<dbReference type="Pfam" id="PF04149">
    <property type="entry name" value="DUF397"/>
    <property type="match status" value="2"/>
</dbReference>